<gene>
    <name evidence="2" type="ORF">ACE05E_11090</name>
</gene>
<protein>
    <recommendedName>
        <fullName evidence="4">Bacterial virulence factor lipase N-terminal domain-containing protein</fullName>
    </recommendedName>
</protein>
<organism evidence="2 3">
    <name type="scientific">Marinobacter shengliensis</name>
    <dbReference type="NCBI Taxonomy" id="1389223"/>
    <lineage>
        <taxon>Bacteria</taxon>
        <taxon>Pseudomonadati</taxon>
        <taxon>Pseudomonadota</taxon>
        <taxon>Gammaproteobacteria</taxon>
        <taxon>Pseudomonadales</taxon>
        <taxon>Marinobacteraceae</taxon>
        <taxon>Marinobacter</taxon>
    </lineage>
</organism>
<evidence type="ECO:0008006" key="4">
    <source>
        <dbReference type="Google" id="ProtNLM"/>
    </source>
</evidence>
<proteinExistence type="predicted"/>
<dbReference type="Gene3D" id="3.40.50.1820">
    <property type="entry name" value="alpha/beta hydrolase"/>
    <property type="match status" value="1"/>
</dbReference>
<keyword evidence="3" id="KW-1185">Reference proteome</keyword>
<dbReference type="Proteomes" id="UP001576762">
    <property type="component" value="Unassembled WGS sequence"/>
</dbReference>
<dbReference type="PROSITE" id="PS51257">
    <property type="entry name" value="PROKAR_LIPOPROTEIN"/>
    <property type="match status" value="1"/>
</dbReference>
<dbReference type="EMBL" id="JBHFLD010000012">
    <property type="protein sequence ID" value="MFB2716027.1"/>
    <property type="molecule type" value="Genomic_DNA"/>
</dbReference>
<sequence>MARFKHRALVTALAASTALTGCLDSGGKTDKNANPAYNISNPNTISEGTRPIFRPLETAFPLPSDPLFFLNPELDGTMLNGTDPANPVTTGLGFVDGNSILAPFDIKISDSLDPNQTLDARNFVEIDGEVVPNPDQNVFILEMDFPSGDAVFPQDGEVAGIVSMDRYRLAKRLKAQGRTLQADEIFGQLLEERFRVDIITVDLSGPAGEPGGAPNNAIRIQPLAPLNPKTKYAVALGNEIVDKNGDPLVAENRFNSASNPDFVLGNPQLMPLRMSVLPARAWASEFFQFKRQEGGPEAEVTTFDDVTFAISFTTTAVEDVLLANAAPAAWFRQHLMMERKQAAIRELIAGNFNVSGQALSGVSEEDQQINSELFRLLTDEEFRLYDEELATLLAEANTSRMTLRYKDLVESGSTDRQLAYTLQAATVEAVEAVTDVAERANQLAQEAAELLDLPRAHQGGAESPVRFFSEKRGGDINPALEQVALEIPIFPDVTVSPRVYEGEITLPYYQSLPNGTDGSPLQTGSWLPADFSANPNLPQAKSDRVSYRFPFAQKQGDVTVPIVVAAPDPSQISNLNPTLEFPVIIYQHAATQDRSAILPMATAAGLLCLSEGVPLQNSGDCFITVGIDLPLNGVFGQAATSDQSDGRPGMVAITEQEGASPQARERHFGFTAGPEMGPVDASTVTNPESGSLFLNFTNFANTRDNMRQGVLDLLHVNALLPAIENAINDCNDNGPCSNGIRMDTSRVHFISHSLSGMSGVPFPVVNNLAAQDNPDLTPIRASVLFNTGGHFSRLAENSRETIAPVLLPTLADASEGLLTQGRTELNIYFNVFQSLLDSTDPVAFAPLYEQSGNNATLLTSIAGLPGDPGRPNDGTIPNSADGDLYDQGPLDRVLEDTGFEIKSLPAPLAGTDPLARFMGAVDTGSSANDGSRPVITRFLEGSHGNPVSAGQKGADPFSSSAVFDEMIAQMRGLFLSGQVSIDNECVVQGVGANPGDASCEELTDGGRDPVENGDGESAGTSGSGNFLTDTVGGLFSGLVGGLFGAFTGG</sequence>
<evidence type="ECO:0000313" key="3">
    <source>
        <dbReference type="Proteomes" id="UP001576762"/>
    </source>
</evidence>
<feature type="region of interest" description="Disordered" evidence="1">
    <location>
        <begin position="993"/>
        <end position="1022"/>
    </location>
</feature>
<comment type="caution">
    <text evidence="2">The sequence shown here is derived from an EMBL/GenBank/DDBJ whole genome shotgun (WGS) entry which is preliminary data.</text>
</comment>
<evidence type="ECO:0000313" key="2">
    <source>
        <dbReference type="EMBL" id="MFB2716027.1"/>
    </source>
</evidence>
<accession>A0ABV4W7X1</accession>
<evidence type="ECO:0000256" key="1">
    <source>
        <dbReference type="SAM" id="MobiDB-lite"/>
    </source>
</evidence>
<dbReference type="RefSeq" id="WP_374814368.1">
    <property type="nucleotide sequence ID" value="NZ_JBHFLD010000012.1"/>
</dbReference>
<reference evidence="2 3" key="1">
    <citation type="submission" date="2024-09" db="EMBL/GenBank/DDBJ databases">
        <title>Draft genome sequences of 6 high pH adapted Marinobacter shengliensis sp. isolated from Mariana forearc serpentinite mud volcanoes.</title>
        <authorList>
            <person name="Elkassas S."/>
            <person name="Serres M."/>
            <person name="Michael N."/>
            <person name="Amina P."/>
            <person name="Teodora Z."/>
            <person name="Julie H."/>
        </authorList>
    </citation>
    <scope>NUCLEOTIDE SEQUENCE [LARGE SCALE GENOMIC DNA]</scope>
    <source>
        <strain evidence="2 3">EB4</strain>
    </source>
</reference>
<name>A0ABV4W7X1_9GAMM</name>
<dbReference type="InterPro" id="IPR029058">
    <property type="entry name" value="AB_hydrolase_fold"/>
</dbReference>